<protein>
    <recommendedName>
        <fullName evidence="13">Transmembrane ascorbate-dependent reductase CYB561</fullName>
    </recommendedName>
    <alternativeName>
        <fullName evidence="14">Cytochrome b-561</fullName>
    </alternativeName>
    <alternativeName>
        <fullName evidence="15">Cytochrome b561</fullName>
    </alternativeName>
</protein>
<dbReference type="GO" id="GO:0016491">
    <property type="term" value="F:oxidoreductase activity"/>
    <property type="evidence" value="ECO:0000318"/>
    <property type="project" value="GO_Central"/>
</dbReference>
<evidence type="ECO:0000256" key="3">
    <source>
        <dbReference type="ARBA" id="ARBA00022617"/>
    </source>
</evidence>
<dbReference type="AlphaFoldDB" id="A0A8I3P9L2"/>
<dbReference type="Ensembl" id="ENSCAFT00845031660.1">
    <property type="protein sequence ID" value="ENSCAFP00845024781.1"/>
    <property type="gene ID" value="ENSCAFG00845017876.1"/>
</dbReference>
<evidence type="ECO:0000256" key="12">
    <source>
        <dbReference type="ARBA" id="ARBA00024185"/>
    </source>
</evidence>
<comment type="function">
    <text evidence="16">Transmembrane reductase that uses ascorbate as an electron donor in the cytoplasm and transfers electrons across membranes to reduce monodehydro-L-ascorbate radical in the lumen of secretory vesicles. It is therefore involved the regeneration and homeostasis within secretory vesicles of ascorbate which in turn provides reducing equivalents needed to support the activity of intravesicular enzymes.</text>
</comment>
<evidence type="ECO:0000256" key="7">
    <source>
        <dbReference type="ARBA" id="ARBA00022982"/>
    </source>
</evidence>
<evidence type="ECO:0000259" key="20">
    <source>
        <dbReference type="PROSITE" id="PS50939"/>
    </source>
</evidence>
<evidence type="ECO:0000256" key="4">
    <source>
        <dbReference type="ARBA" id="ARBA00022692"/>
    </source>
</evidence>
<evidence type="ECO:0000256" key="19">
    <source>
        <dbReference type="SAM" id="Phobius"/>
    </source>
</evidence>
<proteinExistence type="predicted"/>
<evidence type="ECO:0000256" key="18">
    <source>
        <dbReference type="SAM" id="MobiDB-lite"/>
    </source>
</evidence>
<evidence type="ECO:0000256" key="8">
    <source>
        <dbReference type="ARBA" id="ARBA00022989"/>
    </source>
</evidence>
<evidence type="ECO:0000256" key="6">
    <source>
        <dbReference type="ARBA" id="ARBA00022967"/>
    </source>
</evidence>
<dbReference type="Gene3D" id="1.20.120.1770">
    <property type="match status" value="1"/>
</dbReference>
<dbReference type="Pfam" id="PF03188">
    <property type="entry name" value="Cytochrom_B561"/>
    <property type="match status" value="1"/>
</dbReference>
<evidence type="ECO:0000256" key="16">
    <source>
        <dbReference type="ARBA" id="ARBA00045973"/>
    </source>
</evidence>
<feature type="transmembrane region" description="Helical" evidence="19">
    <location>
        <begin position="311"/>
        <end position="330"/>
    </location>
</feature>
<sequence>WPPERGAGRGEGEEAGRRRAWKESGSAEPRPRPGGGSPGGSPSPRRRAPSPSRVRFPVPAPLPRSARGLRVRPGQEVPTRGPQPPAPLHAARVASPGSRRLPELGSRRPGSRWARCGPRGAASRFGPGQRRAASRAPRTSGGTSGALGVTRAAPPHAAPAAAARRHGDAVASAPGAGGGVRAAGGTGRAAGARRGELAGRGAVWCCAAGTSSGPGARPALLVYRVFRNEAKRTTKVLHGLLHVLALIIALVGLVAVFDYHRQKGYADLYSLHSWCGILVFVLYFMQWLVGFSFFLFPGASFSLRSRYRPQHVFFGATIFVLSLGTALLGLKEALLFKLGAKYSTFEAEGVLANVLGLLLASFGVTVLYILTRADWKRPPQAEEQALSMDFKTLTEGDSPSSQ</sequence>
<evidence type="ECO:0000256" key="17">
    <source>
        <dbReference type="ARBA" id="ARBA00047447"/>
    </source>
</evidence>
<reference evidence="21" key="2">
    <citation type="submission" date="2025-08" db="UniProtKB">
        <authorList>
            <consortium name="Ensembl"/>
        </authorList>
    </citation>
    <scope>IDENTIFICATION</scope>
    <source>
        <strain evidence="21">Boxer</strain>
    </source>
</reference>
<dbReference type="InterPro" id="IPR006593">
    <property type="entry name" value="Cyt_b561/ferric_Rdtase_TM"/>
</dbReference>
<dbReference type="GO" id="GO:0005765">
    <property type="term" value="C:lysosomal membrane"/>
    <property type="evidence" value="ECO:0000318"/>
    <property type="project" value="GO_Central"/>
</dbReference>
<reference evidence="21" key="3">
    <citation type="submission" date="2025-09" db="UniProtKB">
        <authorList>
            <consortium name="Ensembl"/>
        </authorList>
    </citation>
    <scope>IDENTIFICATION</scope>
    <source>
        <strain evidence="21">Boxer</strain>
    </source>
</reference>
<evidence type="ECO:0000256" key="2">
    <source>
        <dbReference type="ARBA" id="ARBA00022448"/>
    </source>
</evidence>
<dbReference type="FunCoup" id="A0A8I3P9L2">
    <property type="interactions" value="19"/>
</dbReference>
<evidence type="ECO:0000256" key="5">
    <source>
        <dbReference type="ARBA" id="ARBA00022723"/>
    </source>
</evidence>
<feature type="transmembrane region" description="Helical" evidence="19">
    <location>
        <begin position="350"/>
        <end position="370"/>
    </location>
</feature>
<feature type="compositionally biased region" description="Gly residues" evidence="18">
    <location>
        <begin position="175"/>
        <end position="186"/>
    </location>
</feature>
<dbReference type="OrthoDB" id="907479at2759"/>
<evidence type="ECO:0000256" key="11">
    <source>
        <dbReference type="ARBA" id="ARBA00023329"/>
    </source>
</evidence>
<dbReference type="GO" id="GO:0042584">
    <property type="term" value="C:chromaffin granule membrane"/>
    <property type="evidence" value="ECO:0007669"/>
    <property type="project" value="UniProtKB-SubCell"/>
</dbReference>
<evidence type="ECO:0000313" key="22">
    <source>
        <dbReference type="Proteomes" id="UP000805418"/>
    </source>
</evidence>
<evidence type="ECO:0000256" key="10">
    <source>
        <dbReference type="ARBA" id="ARBA00023136"/>
    </source>
</evidence>
<feature type="transmembrane region" description="Helical" evidence="19">
    <location>
        <begin position="277"/>
        <end position="299"/>
    </location>
</feature>
<evidence type="ECO:0000256" key="13">
    <source>
        <dbReference type="ARBA" id="ARBA00024231"/>
    </source>
</evidence>
<keyword evidence="3" id="KW-0349">Heme</keyword>
<keyword evidence="11" id="KW-0968">Cytoplasmic vesicle</keyword>
<evidence type="ECO:0000256" key="14">
    <source>
        <dbReference type="ARBA" id="ARBA00030896"/>
    </source>
</evidence>
<evidence type="ECO:0000256" key="15">
    <source>
        <dbReference type="ARBA" id="ARBA00032709"/>
    </source>
</evidence>
<comment type="subcellular location">
    <subcellularLocation>
        <location evidence="12">Cytoplasmic vesicle</location>
        <location evidence="12">Secretory vesicle</location>
        <location evidence="12">Chromaffin granule membrane</location>
        <topology evidence="12">Multi-pass membrane protein</topology>
    </subcellularLocation>
</comment>
<dbReference type="Proteomes" id="UP000805418">
    <property type="component" value="Chromosome 9"/>
</dbReference>
<keyword evidence="4 19" id="KW-0812">Transmembrane</keyword>
<accession>A0A8I3P9L2</accession>
<feature type="region of interest" description="Disordered" evidence="18">
    <location>
        <begin position="1"/>
        <end position="186"/>
    </location>
</feature>
<dbReference type="FunFam" id="1.20.120.1770:FF:000001">
    <property type="entry name" value="Cytochrome b reductase 1"/>
    <property type="match status" value="1"/>
</dbReference>
<name>A0A8I3P9L2_CANLF</name>
<feature type="compositionally biased region" description="Basic and acidic residues" evidence="18">
    <location>
        <begin position="1"/>
        <end position="17"/>
    </location>
</feature>
<dbReference type="PANTHER" id="PTHR10106:SF14">
    <property type="entry name" value="TRANSMEMBRANE ASCORBATE-DEPENDENT REDUCTASE CYB561"/>
    <property type="match status" value="1"/>
</dbReference>
<dbReference type="GO" id="GO:0046872">
    <property type="term" value="F:metal ion binding"/>
    <property type="evidence" value="ECO:0007669"/>
    <property type="project" value="UniProtKB-KW"/>
</dbReference>
<reference evidence="21" key="1">
    <citation type="submission" date="2020-03" db="EMBL/GenBank/DDBJ databases">
        <title>Long-read based genome assembly of a Labrador retriever dog.</title>
        <authorList>
            <person name="Eory L."/>
            <person name="Zhang W."/>
            <person name="Schoenebeck J."/>
        </authorList>
    </citation>
    <scope>NUCLEOTIDE SEQUENCE [LARGE SCALE GENOMIC DNA]</scope>
    <source>
        <strain evidence="21">Labrador retriever</strain>
    </source>
</reference>
<evidence type="ECO:0000313" key="21">
    <source>
        <dbReference type="Ensembl" id="ENSCAFP00845024781.1"/>
    </source>
</evidence>
<dbReference type="PANTHER" id="PTHR10106">
    <property type="entry name" value="CYTOCHROME B561-RELATED"/>
    <property type="match status" value="1"/>
</dbReference>
<keyword evidence="8 19" id="KW-1133">Transmembrane helix</keyword>
<evidence type="ECO:0000256" key="1">
    <source>
        <dbReference type="ARBA" id="ARBA00001970"/>
    </source>
</evidence>
<keyword evidence="22" id="KW-1185">Reference proteome</keyword>
<dbReference type="InterPro" id="IPR043205">
    <property type="entry name" value="CYB561/CYBRD1-like"/>
</dbReference>
<feature type="transmembrane region" description="Helical" evidence="19">
    <location>
        <begin position="236"/>
        <end position="257"/>
    </location>
</feature>
<keyword evidence="5" id="KW-0479">Metal-binding</keyword>
<evidence type="ECO:0000256" key="9">
    <source>
        <dbReference type="ARBA" id="ARBA00023004"/>
    </source>
</evidence>
<feature type="domain" description="Cytochrome b561" evidence="20">
    <location>
        <begin position="162"/>
        <end position="371"/>
    </location>
</feature>
<comment type="catalytic activity">
    <reaction evidence="17">
        <text>monodehydro-L-ascorbate radical(out) + L-ascorbate(in) = monodehydro-L-ascorbate radical(in) + L-ascorbate(out)</text>
        <dbReference type="Rhea" id="RHEA:66524"/>
        <dbReference type="ChEBI" id="CHEBI:38290"/>
        <dbReference type="ChEBI" id="CHEBI:59513"/>
    </reaction>
    <physiologicalReaction direction="left-to-right" evidence="17">
        <dbReference type="Rhea" id="RHEA:66525"/>
    </physiologicalReaction>
</comment>
<comment type="cofactor">
    <cofactor evidence="1">
        <name>heme b</name>
        <dbReference type="ChEBI" id="CHEBI:60344"/>
    </cofactor>
</comment>
<dbReference type="SMART" id="SM00665">
    <property type="entry name" value="B561"/>
    <property type="match status" value="1"/>
</dbReference>
<keyword evidence="9" id="KW-0408">Iron</keyword>
<feature type="compositionally biased region" description="Low complexity" evidence="18">
    <location>
        <begin position="151"/>
        <end position="162"/>
    </location>
</feature>
<gene>
    <name evidence="21" type="primary">CYB561</name>
</gene>
<dbReference type="GeneTree" id="ENSGT00950000183197"/>
<keyword evidence="6" id="KW-1278">Translocase</keyword>
<organism evidence="21 22">
    <name type="scientific">Canis lupus familiaris</name>
    <name type="common">Dog</name>
    <name type="synonym">Canis familiaris</name>
    <dbReference type="NCBI Taxonomy" id="9615"/>
    <lineage>
        <taxon>Eukaryota</taxon>
        <taxon>Metazoa</taxon>
        <taxon>Chordata</taxon>
        <taxon>Craniata</taxon>
        <taxon>Vertebrata</taxon>
        <taxon>Euteleostomi</taxon>
        <taxon>Mammalia</taxon>
        <taxon>Eutheria</taxon>
        <taxon>Laurasiatheria</taxon>
        <taxon>Carnivora</taxon>
        <taxon>Caniformia</taxon>
        <taxon>Canidae</taxon>
        <taxon>Canis</taxon>
    </lineage>
</organism>
<dbReference type="PROSITE" id="PS50939">
    <property type="entry name" value="CYTOCHROME_B561"/>
    <property type="match status" value="1"/>
</dbReference>
<keyword evidence="10 19" id="KW-0472">Membrane</keyword>
<keyword evidence="7" id="KW-0249">Electron transport</keyword>
<keyword evidence="2" id="KW-0813">Transport</keyword>